<dbReference type="RefSeq" id="WP_065822463.1">
    <property type="nucleotide sequence ID" value="NZ_LOMY01000036.1"/>
</dbReference>
<keyword evidence="3" id="KW-1185">Reference proteome</keyword>
<dbReference type="AlphaFoldDB" id="A0A1C0U6F7"/>
<protein>
    <recommendedName>
        <fullName evidence="4">ABC-2 family transporter protein</fullName>
    </recommendedName>
</protein>
<feature type="transmembrane region" description="Helical" evidence="1">
    <location>
        <begin position="227"/>
        <end position="250"/>
    </location>
</feature>
<dbReference type="InterPro" id="IPR010390">
    <property type="entry name" value="ABC-2_transporter-like"/>
</dbReference>
<reference evidence="2 3" key="1">
    <citation type="submission" date="2015-12" db="EMBL/GenBank/DDBJ databases">
        <title>Genome comparisons provide insights into the role of secondary metabolites in the pathogenic phase of the Photorhabdus life cycle.</title>
        <authorList>
            <person name="Tobias N.J."/>
            <person name="Mishra B."/>
            <person name="Gupta D.K."/>
            <person name="Thines M."/>
            <person name="Stinear T.P."/>
            <person name="Bode H.B."/>
        </authorList>
    </citation>
    <scope>NUCLEOTIDE SEQUENCE [LARGE SCALE GENOMIC DNA]</scope>
    <source>
        <strain evidence="2 3">PB68.1</strain>
    </source>
</reference>
<feature type="transmembrane region" description="Helical" evidence="1">
    <location>
        <begin position="62"/>
        <end position="81"/>
    </location>
</feature>
<evidence type="ECO:0008006" key="4">
    <source>
        <dbReference type="Google" id="ProtNLM"/>
    </source>
</evidence>
<name>A0A1C0U6F7_9GAMM</name>
<dbReference type="STRING" id="286156.Ppb6_01129"/>
<keyword evidence="1" id="KW-0812">Transmembrane</keyword>
<organism evidence="2 3">
    <name type="scientific">Photorhabdus australis subsp. thailandensis</name>
    <dbReference type="NCBI Taxonomy" id="2805096"/>
    <lineage>
        <taxon>Bacteria</taxon>
        <taxon>Pseudomonadati</taxon>
        <taxon>Pseudomonadota</taxon>
        <taxon>Gammaproteobacteria</taxon>
        <taxon>Enterobacterales</taxon>
        <taxon>Morganellaceae</taxon>
        <taxon>Photorhabdus</taxon>
    </lineage>
</organism>
<dbReference type="Proteomes" id="UP000093476">
    <property type="component" value="Unassembled WGS sequence"/>
</dbReference>
<proteinExistence type="predicted"/>
<evidence type="ECO:0000313" key="2">
    <source>
        <dbReference type="EMBL" id="OCQ53509.1"/>
    </source>
</evidence>
<evidence type="ECO:0000256" key="1">
    <source>
        <dbReference type="SAM" id="Phobius"/>
    </source>
</evidence>
<dbReference type="PATRIC" id="fig|286156.4.peg.1289"/>
<feature type="transmembrane region" description="Helical" evidence="1">
    <location>
        <begin position="26"/>
        <end position="50"/>
    </location>
</feature>
<feature type="transmembrane region" description="Helical" evidence="1">
    <location>
        <begin position="147"/>
        <end position="174"/>
    </location>
</feature>
<comment type="caution">
    <text evidence="2">The sequence shown here is derived from an EMBL/GenBank/DDBJ whole genome shotgun (WGS) entry which is preliminary data.</text>
</comment>
<dbReference type="PANTHER" id="PTHR36833">
    <property type="entry name" value="SLR0610 PROTEIN-RELATED"/>
    <property type="match status" value="1"/>
</dbReference>
<keyword evidence="1" id="KW-1133">Transmembrane helix</keyword>
<dbReference type="EMBL" id="LOMY01000036">
    <property type="protein sequence ID" value="OCQ53509.1"/>
    <property type="molecule type" value="Genomic_DNA"/>
</dbReference>
<sequence>MFRYLKLIKKILMLSLQQDMEFRPNFVAAVFSSLLWISVPIVLFKAIYGHVDSIAGWAWEDIIILLGTYVIIDSVMMGLLINNMGELQDDIIEGKLDTYLTKPIDSQFYASFRRIDFPQLTNTISGVFIVIYGYYSASVSFCFVDLFLYILLLLTGMITYYSIWFIWTATSFWWPSNEHRDSLFLNNIIIARFPIDIFNGGLGFIFKMIVPLALIANPAAMALFGNIGWKLGIMSVFISIIFLTLSRIIWQLGLKSYSSTGS</sequence>
<gene>
    <name evidence="2" type="ORF">Ppb6_01129</name>
</gene>
<keyword evidence="1" id="KW-0472">Membrane</keyword>
<dbReference type="Pfam" id="PF06182">
    <property type="entry name" value="ABC2_membrane_6"/>
    <property type="match status" value="1"/>
</dbReference>
<feature type="transmembrane region" description="Helical" evidence="1">
    <location>
        <begin position="195"/>
        <end position="215"/>
    </location>
</feature>
<dbReference type="PANTHER" id="PTHR36833:SF2">
    <property type="entry name" value="SLR0610 PROTEIN"/>
    <property type="match status" value="1"/>
</dbReference>
<accession>A0A1C0U6F7</accession>
<evidence type="ECO:0000313" key="3">
    <source>
        <dbReference type="Proteomes" id="UP000093476"/>
    </source>
</evidence>
<feature type="transmembrane region" description="Helical" evidence="1">
    <location>
        <begin position="117"/>
        <end position="135"/>
    </location>
</feature>